<dbReference type="GO" id="GO:0000049">
    <property type="term" value="F:tRNA binding"/>
    <property type="evidence" value="ECO:0007669"/>
    <property type="project" value="InterPro"/>
</dbReference>
<evidence type="ECO:0000313" key="8">
    <source>
        <dbReference type="Proteomes" id="UP000199119"/>
    </source>
</evidence>
<dbReference type="RefSeq" id="WP_092937525.1">
    <property type="nucleotide sequence ID" value="NZ_FONX01000002.1"/>
</dbReference>
<keyword evidence="1" id="KW-0819">tRNA processing</keyword>
<keyword evidence="8" id="KW-1185">Reference proteome</keyword>
<name>A0A1I2AM50_9BURK</name>
<evidence type="ECO:0000256" key="3">
    <source>
        <dbReference type="ARBA" id="ARBA00022759"/>
    </source>
</evidence>
<feature type="region of interest" description="Disordered" evidence="6">
    <location>
        <begin position="163"/>
        <end position="189"/>
    </location>
</feature>
<reference evidence="8" key="1">
    <citation type="submission" date="2016-10" db="EMBL/GenBank/DDBJ databases">
        <authorList>
            <person name="Varghese N."/>
            <person name="Submissions S."/>
        </authorList>
    </citation>
    <scope>NUCLEOTIDE SEQUENCE [LARGE SCALE GENOMIC DNA]</scope>
    <source>
        <strain evidence="8">DSM 27981</strain>
    </source>
</reference>
<dbReference type="InterPro" id="IPR014721">
    <property type="entry name" value="Ribsml_uS5_D2-typ_fold_subgr"/>
</dbReference>
<keyword evidence="3" id="KW-0255">Endonuclease</keyword>
<dbReference type="GO" id="GO:0008033">
    <property type="term" value="P:tRNA processing"/>
    <property type="evidence" value="ECO:0007669"/>
    <property type="project" value="UniProtKB-KW"/>
</dbReference>
<evidence type="ECO:0000256" key="1">
    <source>
        <dbReference type="ARBA" id="ARBA00022694"/>
    </source>
</evidence>
<evidence type="ECO:0000256" key="5">
    <source>
        <dbReference type="ARBA" id="ARBA00022884"/>
    </source>
</evidence>
<dbReference type="Proteomes" id="UP000199119">
    <property type="component" value="Unassembled WGS sequence"/>
</dbReference>
<dbReference type="EMBL" id="FONX01000002">
    <property type="protein sequence ID" value="SFE45074.1"/>
    <property type="molecule type" value="Genomic_DNA"/>
</dbReference>
<evidence type="ECO:0000256" key="6">
    <source>
        <dbReference type="SAM" id="MobiDB-lite"/>
    </source>
</evidence>
<feature type="region of interest" description="Disordered" evidence="6">
    <location>
        <begin position="37"/>
        <end position="56"/>
    </location>
</feature>
<proteinExistence type="predicted"/>
<dbReference type="STRING" id="1177982.SAMN04489711_102110"/>
<feature type="compositionally biased region" description="Low complexity" evidence="6">
    <location>
        <begin position="163"/>
        <end position="180"/>
    </location>
</feature>
<sequence>MHRLKTRPQFQAAMAGGTVSRTAHFALHRLGLEGANAETPAIPTPTGPGSLPQEQGPQALFGLCADQRPGPWMGAMVPKRWARRAVTRNAIKRQIYAVSTTFAAQLPVAAHVVRLRAGFDRKQFHSATSDLLKQAVREELLQLFGHAVRRAAPRAAPGVPAAAASTAPAAAHSPTPVPAAGRMGNGLEA</sequence>
<accession>A0A1I2AM50</accession>
<dbReference type="InterPro" id="IPR000100">
    <property type="entry name" value="RNase_P"/>
</dbReference>
<dbReference type="AlphaFoldDB" id="A0A1I2AM50"/>
<dbReference type="Gene3D" id="3.30.230.10">
    <property type="match status" value="1"/>
</dbReference>
<dbReference type="InterPro" id="IPR020568">
    <property type="entry name" value="Ribosomal_Su5_D2-typ_SF"/>
</dbReference>
<keyword evidence="2" id="KW-0540">Nuclease</keyword>
<evidence type="ECO:0000313" key="7">
    <source>
        <dbReference type="EMBL" id="SFE45074.1"/>
    </source>
</evidence>
<keyword evidence="4" id="KW-0378">Hydrolase</keyword>
<dbReference type="SUPFAM" id="SSF54211">
    <property type="entry name" value="Ribosomal protein S5 domain 2-like"/>
    <property type="match status" value="1"/>
</dbReference>
<organism evidence="7 8">
    <name type="scientific">Paracidovorax wautersii</name>
    <dbReference type="NCBI Taxonomy" id="1177982"/>
    <lineage>
        <taxon>Bacteria</taxon>
        <taxon>Pseudomonadati</taxon>
        <taxon>Pseudomonadota</taxon>
        <taxon>Betaproteobacteria</taxon>
        <taxon>Burkholderiales</taxon>
        <taxon>Comamonadaceae</taxon>
        <taxon>Paracidovorax</taxon>
    </lineage>
</organism>
<gene>
    <name evidence="7" type="ORF">SAMN04489711_102110</name>
</gene>
<keyword evidence="5" id="KW-0694">RNA-binding</keyword>
<evidence type="ECO:0000256" key="4">
    <source>
        <dbReference type="ARBA" id="ARBA00022801"/>
    </source>
</evidence>
<evidence type="ECO:0000256" key="2">
    <source>
        <dbReference type="ARBA" id="ARBA00022722"/>
    </source>
</evidence>
<dbReference type="OrthoDB" id="398329at2"/>
<dbReference type="Pfam" id="PF00825">
    <property type="entry name" value="Ribonuclease_P"/>
    <property type="match status" value="1"/>
</dbReference>
<protein>
    <submittedName>
        <fullName evidence="7">Ribonuclease P protein component</fullName>
    </submittedName>
</protein>
<dbReference type="GO" id="GO:0004526">
    <property type="term" value="F:ribonuclease P activity"/>
    <property type="evidence" value="ECO:0007669"/>
    <property type="project" value="InterPro"/>
</dbReference>